<accession>A0ABQ5FMZ1</accession>
<feature type="compositionally biased region" description="Polar residues" evidence="1">
    <location>
        <begin position="416"/>
        <end position="426"/>
    </location>
</feature>
<keyword evidence="3" id="KW-1185">Reference proteome</keyword>
<sequence>MVAFLEKSTGSAGFHQVIDFLARSHICYALTKKPAVSVSFIKQFWRSAEASTDDNGEVKIIATIDGHSMTITEASLRRHLKLDDQDGITSIPNSEIFEQLALMGYHTESDKLTFQKGAFSPQWRFLIHNILHCLSPKKTAWEQFSSNIATAVICLATNRKYNFSRMIFEHMVSNISSPHKFLMYPRFIQICLDMQRNQLQQHSRTYPVPSLSNKVFNNMKRPTKGYSGQEVALFPTMLDVTEPSTSPSRITSSPSHSHEPSPSPEPSHSPEASYEHSPDHTTAAPTQPSPGVEQHFPTPHDLPLHAVHSHGSDEGSLKLNELTNLVTKLSDRVVVLEDDLRKTKKTYSSAFTKLILRVKKLEARVKIRKVRRRAKVVLSEDDKDVTYDSSKQGRKLSDAEVQEKASTETEPFIQEVTPTEVIQDQGSSEKESVKVSTAGATKGTASEVSVVSTAEENISTAGRTITYSKRSEEKRTRKDKGKAIMTESEPKKKSKKELEQERLSFTEAIRLEEQMNEEQRAHIARDEEIARQWDKEKGQRAMSEAKSTKKIDWNDPSVIRYHALKMKPKTIAQAWRNMIKYLKNQGNYKISDFKGMTYNEIRPIFEKVWDFNQHIEPMDHGSEKIKSSKKIEEKDADTQKEMKEVVKESVAKRKKSLPRKRRTDKRQKLEEDAEKKELKWFLDIIPREDVAEDVESLSIKYPIIDWKTYTLTENFMYYQVFRGDGSSKNYKVLSEMLEDFDRQDVEELYRLVKERYSASRPEGYDLMLWGDLHTLFEPDEEDEIWKNQHEYNVISWSLYDFCGIHILLMQNIGIAIHMLTSRRNTLLMSRDDDNKDVNRILEVGFFPICGRVHRLF</sequence>
<reference evidence="2" key="2">
    <citation type="submission" date="2022-01" db="EMBL/GenBank/DDBJ databases">
        <authorList>
            <person name="Yamashiro T."/>
            <person name="Shiraishi A."/>
            <person name="Satake H."/>
            <person name="Nakayama K."/>
        </authorList>
    </citation>
    <scope>NUCLEOTIDE SEQUENCE</scope>
</reference>
<feature type="compositionally biased region" description="Low complexity" evidence="1">
    <location>
        <begin position="241"/>
        <end position="255"/>
    </location>
</feature>
<feature type="compositionally biased region" description="Polar residues" evidence="1">
    <location>
        <begin position="434"/>
        <end position="443"/>
    </location>
</feature>
<name>A0ABQ5FMZ1_9ASTR</name>
<reference evidence="2" key="1">
    <citation type="journal article" date="2022" name="Int. J. Mol. Sci.">
        <title>Draft Genome of Tanacetum Coccineum: Genomic Comparison of Closely Related Tanacetum-Family Plants.</title>
        <authorList>
            <person name="Yamashiro T."/>
            <person name="Shiraishi A."/>
            <person name="Nakayama K."/>
            <person name="Satake H."/>
        </authorList>
    </citation>
    <scope>NUCLEOTIDE SEQUENCE</scope>
</reference>
<feature type="compositionally biased region" description="Basic and acidic residues" evidence="1">
    <location>
        <begin position="620"/>
        <end position="651"/>
    </location>
</feature>
<feature type="region of interest" description="Disordered" evidence="1">
    <location>
        <begin position="384"/>
        <end position="443"/>
    </location>
</feature>
<comment type="caution">
    <text evidence="2">The sequence shown here is derived from an EMBL/GenBank/DDBJ whole genome shotgun (WGS) entry which is preliminary data.</text>
</comment>
<feature type="region of interest" description="Disordered" evidence="1">
    <location>
        <begin position="465"/>
        <end position="499"/>
    </location>
</feature>
<gene>
    <name evidence="2" type="ORF">Tco_1015793</name>
</gene>
<feature type="compositionally biased region" description="Basic and acidic residues" evidence="1">
    <location>
        <begin position="395"/>
        <end position="407"/>
    </location>
</feature>
<feature type="compositionally biased region" description="Basic and acidic residues" evidence="1">
    <location>
        <begin position="488"/>
        <end position="499"/>
    </location>
</feature>
<feature type="compositionally biased region" description="Basic residues" evidence="1">
    <location>
        <begin position="652"/>
        <end position="665"/>
    </location>
</feature>
<evidence type="ECO:0000313" key="3">
    <source>
        <dbReference type="Proteomes" id="UP001151760"/>
    </source>
</evidence>
<protein>
    <recommendedName>
        <fullName evidence="4">Synaptobrevin, longin-like domain protein</fullName>
    </recommendedName>
</protein>
<dbReference type="Proteomes" id="UP001151760">
    <property type="component" value="Unassembled WGS sequence"/>
</dbReference>
<dbReference type="EMBL" id="BQNB010017532">
    <property type="protein sequence ID" value="GJT64313.1"/>
    <property type="molecule type" value="Genomic_DNA"/>
</dbReference>
<feature type="region of interest" description="Disordered" evidence="1">
    <location>
        <begin position="620"/>
        <end position="668"/>
    </location>
</feature>
<proteinExistence type="predicted"/>
<feature type="region of interest" description="Disordered" evidence="1">
    <location>
        <begin position="240"/>
        <end position="315"/>
    </location>
</feature>
<evidence type="ECO:0008006" key="4">
    <source>
        <dbReference type="Google" id="ProtNLM"/>
    </source>
</evidence>
<evidence type="ECO:0000256" key="1">
    <source>
        <dbReference type="SAM" id="MobiDB-lite"/>
    </source>
</evidence>
<organism evidence="2 3">
    <name type="scientific">Tanacetum coccineum</name>
    <dbReference type="NCBI Taxonomy" id="301880"/>
    <lineage>
        <taxon>Eukaryota</taxon>
        <taxon>Viridiplantae</taxon>
        <taxon>Streptophyta</taxon>
        <taxon>Embryophyta</taxon>
        <taxon>Tracheophyta</taxon>
        <taxon>Spermatophyta</taxon>
        <taxon>Magnoliopsida</taxon>
        <taxon>eudicotyledons</taxon>
        <taxon>Gunneridae</taxon>
        <taxon>Pentapetalae</taxon>
        <taxon>asterids</taxon>
        <taxon>campanulids</taxon>
        <taxon>Asterales</taxon>
        <taxon>Asteraceae</taxon>
        <taxon>Asteroideae</taxon>
        <taxon>Anthemideae</taxon>
        <taxon>Anthemidinae</taxon>
        <taxon>Tanacetum</taxon>
    </lineage>
</organism>
<evidence type="ECO:0000313" key="2">
    <source>
        <dbReference type="EMBL" id="GJT64313.1"/>
    </source>
</evidence>